<dbReference type="InterPro" id="IPR002104">
    <property type="entry name" value="Integrase_catalytic"/>
</dbReference>
<keyword evidence="2 4" id="KW-0238">DNA-binding</keyword>
<evidence type="ECO:0000313" key="7">
    <source>
        <dbReference type="EMBL" id="KAB2332921.1"/>
    </source>
</evidence>
<dbReference type="PANTHER" id="PTHR30349:SF41">
    <property type="entry name" value="INTEGRASE_RECOMBINASE PROTEIN MJ0367-RELATED"/>
    <property type="match status" value="1"/>
</dbReference>
<evidence type="ECO:0000256" key="2">
    <source>
        <dbReference type="ARBA" id="ARBA00023125"/>
    </source>
</evidence>
<dbReference type="InterPro" id="IPR010998">
    <property type="entry name" value="Integrase_recombinase_N"/>
</dbReference>
<evidence type="ECO:0000256" key="3">
    <source>
        <dbReference type="ARBA" id="ARBA00023172"/>
    </source>
</evidence>
<dbReference type="PROSITE" id="PS51900">
    <property type="entry name" value="CB"/>
    <property type="match status" value="1"/>
</dbReference>
<evidence type="ECO:0000256" key="4">
    <source>
        <dbReference type="PROSITE-ProRule" id="PRU01248"/>
    </source>
</evidence>
<comment type="caution">
    <text evidence="7">The sequence shown here is derived from an EMBL/GenBank/DDBJ whole genome shotgun (WGS) entry which is preliminary data.</text>
</comment>
<comment type="similarity">
    <text evidence="1">Belongs to the 'phage' integrase family.</text>
</comment>
<reference evidence="7 8" key="1">
    <citation type="journal article" date="2014" name="Arch. Microbiol.">
        <title>Bacillus mesophilum sp. nov., strain IITR-54T, a novel 4-chlorobiphenyl dechlorinating bacterium.</title>
        <authorList>
            <person name="Manickam N."/>
            <person name="Singh N.K."/>
            <person name="Bajaj A."/>
            <person name="Kumar R.M."/>
            <person name="Kaur G."/>
            <person name="Kaur N."/>
            <person name="Bala M."/>
            <person name="Kumar A."/>
            <person name="Mayilraj S."/>
        </authorList>
    </citation>
    <scope>NUCLEOTIDE SEQUENCE [LARGE SCALE GENOMIC DNA]</scope>
    <source>
        <strain evidence="7 8">IITR-54</strain>
    </source>
</reference>
<name>A0A7V7RLZ7_9BACI</name>
<proteinExistence type="inferred from homology"/>
<organism evidence="7 8">
    <name type="scientific">Bacillus mesophilum</name>
    <dbReference type="NCBI Taxonomy" id="1071718"/>
    <lineage>
        <taxon>Bacteria</taxon>
        <taxon>Bacillati</taxon>
        <taxon>Bacillota</taxon>
        <taxon>Bacilli</taxon>
        <taxon>Bacillales</taxon>
        <taxon>Bacillaceae</taxon>
        <taxon>Bacillus</taxon>
    </lineage>
</organism>
<dbReference type="Proteomes" id="UP000441354">
    <property type="component" value="Unassembled WGS sequence"/>
</dbReference>
<dbReference type="InterPro" id="IPR013762">
    <property type="entry name" value="Integrase-like_cat_sf"/>
</dbReference>
<dbReference type="InterPro" id="IPR044068">
    <property type="entry name" value="CB"/>
</dbReference>
<dbReference type="GO" id="GO:0003677">
    <property type="term" value="F:DNA binding"/>
    <property type="evidence" value="ECO:0007669"/>
    <property type="project" value="UniProtKB-UniRule"/>
</dbReference>
<dbReference type="InterPro" id="IPR050090">
    <property type="entry name" value="Tyrosine_recombinase_XerCD"/>
</dbReference>
<gene>
    <name evidence="7" type="ORF">F7732_12630</name>
</gene>
<dbReference type="Gene3D" id="1.10.150.130">
    <property type="match status" value="1"/>
</dbReference>
<protein>
    <submittedName>
        <fullName evidence="7">Tyrosine-type recombinase/integrase</fullName>
    </submittedName>
</protein>
<dbReference type="OrthoDB" id="107900at2"/>
<evidence type="ECO:0000259" key="5">
    <source>
        <dbReference type="PROSITE" id="PS51898"/>
    </source>
</evidence>
<dbReference type="CDD" id="cd00397">
    <property type="entry name" value="DNA_BRE_C"/>
    <property type="match status" value="1"/>
</dbReference>
<dbReference type="SUPFAM" id="SSF56349">
    <property type="entry name" value="DNA breaking-rejoining enzymes"/>
    <property type="match status" value="1"/>
</dbReference>
<keyword evidence="8" id="KW-1185">Reference proteome</keyword>
<dbReference type="GO" id="GO:0006310">
    <property type="term" value="P:DNA recombination"/>
    <property type="evidence" value="ECO:0007669"/>
    <property type="project" value="UniProtKB-KW"/>
</dbReference>
<accession>A0A7V7RLZ7</accession>
<sequence>MAKGQKSNTRKFAFKNRKTTKNQQLNLDEIMLRFLETKKLENRSPKTIKTYKQSLDHFAKWYTDSGLERIDTDCLRNYIEYMRFQKEKWDDHETLAGVIAQTGVSARTVNNIIRNLRVFFNWAEKERSLSINPTAGIKYLTEEKGGFEVFSDEDVRLLLSAPAIKTYTGFRDYVMMLTLIDTGIRIGELTNLRIENVDLKLRQITVPAEVAKNNTLRVLPIGRKTRDEIEKLIDYINVEQSDYLFLSQFGERFHSDSFAKLLKKYGKKVGVAGVRCSPHTFRHYFAVKFLRSGGESFSLMRILGHTDMAMTNRYVRYSLNEIQLIHEKASPVANLYQEHQIATPIRRKNFK</sequence>
<feature type="domain" description="Tyr recombinase" evidence="5">
    <location>
        <begin position="145"/>
        <end position="327"/>
    </location>
</feature>
<dbReference type="AlphaFoldDB" id="A0A7V7RLZ7"/>
<dbReference type="Pfam" id="PF00589">
    <property type="entry name" value="Phage_integrase"/>
    <property type="match status" value="1"/>
</dbReference>
<dbReference type="RefSeq" id="WP_151574347.1">
    <property type="nucleotide sequence ID" value="NZ_WBOT01000003.1"/>
</dbReference>
<dbReference type="Gene3D" id="1.10.443.10">
    <property type="entry name" value="Intergrase catalytic core"/>
    <property type="match status" value="1"/>
</dbReference>
<dbReference type="EMBL" id="WBOT01000003">
    <property type="protein sequence ID" value="KAB2332921.1"/>
    <property type="molecule type" value="Genomic_DNA"/>
</dbReference>
<evidence type="ECO:0000313" key="8">
    <source>
        <dbReference type="Proteomes" id="UP000441354"/>
    </source>
</evidence>
<dbReference type="GO" id="GO:0015074">
    <property type="term" value="P:DNA integration"/>
    <property type="evidence" value="ECO:0007669"/>
    <property type="project" value="InterPro"/>
</dbReference>
<dbReference type="InterPro" id="IPR025269">
    <property type="entry name" value="SAM-like_dom"/>
</dbReference>
<feature type="domain" description="Core-binding (CB)" evidence="6">
    <location>
        <begin position="25"/>
        <end position="124"/>
    </location>
</feature>
<dbReference type="Pfam" id="PF13102">
    <property type="entry name" value="Phage_int_SAM_5"/>
    <property type="match status" value="1"/>
</dbReference>
<dbReference type="PANTHER" id="PTHR30349">
    <property type="entry name" value="PHAGE INTEGRASE-RELATED"/>
    <property type="match status" value="1"/>
</dbReference>
<dbReference type="InterPro" id="IPR011010">
    <property type="entry name" value="DNA_brk_join_enz"/>
</dbReference>
<evidence type="ECO:0000256" key="1">
    <source>
        <dbReference type="ARBA" id="ARBA00008857"/>
    </source>
</evidence>
<dbReference type="PROSITE" id="PS51898">
    <property type="entry name" value="TYR_RECOMBINASE"/>
    <property type="match status" value="1"/>
</dbReference>
<evidence type="ECO:0000259" key="6">
    <source>
        <dbReference type="PROSITE" id="PS51900"/>
    </source>
</evidence>
<keyword evidence="3" id="KW-0233">DNA recombination</keyword>